<keyword evidence="9" id="KW-1185">Reference proteome</keyword>
<dbReference type="GO" id="GO:0016987">
    <property type="term" value="F:sigma factor activity"/>
    <property type="evidence" value="ECO:0007669"/>
    <property type="project" value="UniProtKB-KW"/>
</dbReference>
<dbReference type="InterPro" id="IPR036388">
    <property type="entry name" value="WH-like_DNA-bd_sf"/>
</dbReference>
<dbReference type="InterPro" id="IPR007627">
    <property type="entry name" value="RNA_pol_sigma70_r2"/>
</dbReference>
<dbReference type="InterPro" id="IPR046531">
    <property type="entry name" value="DUF6596"/>
</dbReference>
<dbReference type="SUPFAM" id="SSF88946">
    <property type="entry name" value="Sigma2 domain of RNA polymerase sigma factors"/>
    <property type="match status" value="1"/>
</dbReference>
<dbReference type="Proteomes" id="UP000660668">
    <property type="component" value="Unassembled WGS sequence"/>
</dbReference>
<sequence>MTSVSQARFEDLLRSLAPQVLGVLGRRYDDFDGAEDAVQEALVAAYLHWPAEGIPANPRAWLLQTASRKLIDSYRSESSRRARQQRVALEESDDREVSGHDDSLALLFLACHESLTPVSAIALTLRAVGGLTTAEIAAAFLVTEATMAQRISRAKQTIRRAGARFEIPGPEEQAARLPTVLRVLYLMFNEGYSGAARDDAQRAELSREAIRLARLVHGAVPTHAEASGLLALMLLVEARRPSRIDDEGRFVSLADQDRSRWDRAAVAEGTTLLDGVVGTGPVGDYQLQAAIAALHDRAETAAQTNWLHIAALYDLLEKVTGNPLVTLNRAVAVGMAEGPAAGLEVVAEVEAGLADHPRLLAVRAHLRELAGDLAGARDDLRTAARLTSDLRERDHLSRELARLTHPAG</sequence>
<keyword evidence="3" id="KW-0731">Sigma factor</keyword>
<dbReference type="InterPro" id="IPR013324">
    <property type="entry name" value="RNA_pol_sigma_r3/r4-like"/>
</dbReference>
<feature type="domain" description="RNA polymerase sigma-70 region 2" evidence="5">
    <location>
        <begin position="12"/>
        <end position="78"/>
    </location>
</feature>
<name>A0A930VK60_9ACTN</name>
<evidence type="ECO:0000259" key="5">
    <source>
        <dbReference type="Pfam" id="PF04542"/>
    </source>
</evidence>
<dbReference type="Pfam" id="PF08281">
    <property type="entry name" value="Sigma70_r4_2"/>
    <property type="match status" value="1"/>
</dbReference>
<dbReference type="SUPFAM" id="SSF88659">
    <property type="entry name" value="Sigma3 and sigma4 domains of RNA polymerase sigma factors"/>
    <property type="match status" value="1"/>
</dbReference>
<evidence type="ECO:0000256" key="4">
    <source>
        <dbReference type="ARBA" id="ARBA00023163"/>
    </source>
</evidence>
<dbReference type="Pfam" id="PF04542">
    <property type="entry name" value="Sigma70_r2"/>
    <property type="match status" value="1"/>
</dbReference>
<evidence type="ECO:0000313" key="8">
    <source>
        <dbReference type="EMBL" id="MBF4768137.1"/>
    </source>
</evidence>
<dbReference type="PANTHER" id="PTHR47756:SF2">
    <property type="entry name" value="BLL6612 PROTEIN"/>
    <property type="match status" value="1"/>
</dbReference>
<proteinExistence type="inferred from homology"/>
<organism evidence="8 9">
    <name type="scientific">Nocardioides agariphilus</name>
    <dbReference type="NCBI Taxonomy" id="433664"/>
    <lineage>
        <taxon>Bacteria</taxon>
        <taxon>Bacillati</taxon>
        <taxon>Actinomycetota</taxon>
        <taxon>Actinomycetes</taxon>
        <taxon>Propionibacteriales</taxon>
        <taxon>Nocardioidaceae</taxon>
        <taxon>Nocardioides</taxon>
    </lineage>
</organism>
<evidence type="ECO:0000259" key="6">
    <source>
        <dbReference type="Pfam" id="PF08281"/>
    </source>
</evidence>
<keyword evidence="4" id="KW-0804">Transcription</keyword>
<reference evidence="8" key="1">
    <citation type="submission" date="2020-11" db="EMBL/GenBank/DDBJ databases">
        <title>Nocardioides cynanchi sp. nov., isolated from soil of rhizosphere of Cynanchum wilfordii.</title>
        <authorList>
            <person name="Lee J.-S."/>
            <person name="Suh M.K."/>
            <person name="Kim J.-S."/>
        </authorList>
    </citation>
    <scope>NUCLEOTIDE SEQUENCE</scope>
    <source>
        <strain evidence="8">KCTC 19276</strain>
    </source>
</reference>
<keyword evidence="2" id="KW-0805">Transcription regulation</keyword>
<dbReference type="GO" id="GO:0006352">
    <property type="term" value="P:DNA-templated transcription initiation"/>
    <property type="evidence" value="ECO:0007669"/>
    <property type="project" value="InterPro"/>
</dbReference>
<gene>
    <name evidence="8" type="ORF">ISU10_10190</name>
</gene>
<feature type="domain" description="RNA polymerase sigma factor 70 region 4 type 2" evidence="6">
    <location>
        <begin position="107"/>
        <end position="157"/>
    </location>
</feature>
<dbReference type="InterPro" id="IPR013325">
    <property type="entry name" value="RNA_pol_sigma_r2"/>
</dbReference>
<evidence type="ECO:0000259" key="7">
    <source>
        <dbReference type="Pfam" id="PF20239"/>
    </source>
</evidence>
<dbReference type="AlphaFoldDB" id="A0A930VK60"/>
<dbReference type="NCBIfam" id="TIGR02937">
    <property type="entry name" value="sigma70-ECF"/>
    <property type="match status" value="1"/>
</dbReference>
<dbReference type="InterPro" id="IPR014284">
    <property type="entry name" value="RNA_pol_sigma-70_dom"/>
</dbReference>
<comment type="caution">
    <text evidence="8">The sequence shown here is derived from an EMBL/GenBank/DDBJ whole genome shotgun (WGS) entry which is preliminary data.</text>
</comment>
<dbReference type="Gene3D" id="1.10.1740.10">
    <property type="match status" value="1"/>
</dbReference>
<dbReference type="RefSeq" id="WP_194696285.1">
    <property type="nucleotide sequence ID" value="NZ_JADKPO010000011.1"/>
</dbReference>
<comment type="similarity">
    <text evidence="1">Belongs to the sigma-70 factor family. ECF subfamily.</text>
</comment>
<evidence type="ECO:0000313" key="9">
    <source>
        <dbReference type="Proteomes" id="UP000660668"/>
    </source>
</evidence>
<evidence type="ECO:0000256" key="2">
    <source>
        <dbReference type="ARBA" id="ARBA00023015"/>
    </source>
</evidence>
<evidence type="ECO:0000256" key="3">
    <source>
        <dbReference type="ARBA" id="ARBA00023082"/>
    </source>
</evidence>
<accession>A0A930VK60</accession>
<dbReference type="Gene3D" id="1.10.10.10">
    <property type="entry name" value="Winged helix-like DNA-binding domain superfamily/Winged helix DNA-binding domain"/>
    <property type="match status" value="1"/>
</dbReference>
<dbReference type="PANTHER" id="PTHR47756">
    <property type="entry name" value="BLL6612 PROTEIN-RELATED"/>
    <property type="match status" value="1"/>
</dbReference>
<dbReference type="GO" id="GO:0003677">
    <property type="term" value="F:DNA binding"/>
    <property type="evidence" value="ECO:0007669"/>
    <property type="project" value="InterPro"/>
</dbReference>
<dbReference type="InterPro" id="IPR013249">
    <property type="entry name" value="RNA_pol_sigma70_r4_t2"/>
</dbReference>
<dbReference type="Pfam" id="PF20239">
    <property type="entry name" value="DUF6596"/>
    <property type="match status" value="1"/>
</dbReference>
<evidence type="ECO:0000256" key="1">
    <source>
        <dbReference type="ARBA" id="ARBA00010641"/>
    </source>
</evidence>
<feature type="domain" description="DUF6596" evidence="7">
    <location>
        <begin position="176"/>
        <end position="274"/>
    </location>
</feature>
<protein>
    <submittedName>
        <fullName evidence="8">Sigma-70 family RNA polymerase sigma factor</fullName>
    </submittedName>
</protein>
<dbReference type="EMBL" id="JADKPO010000011">
    <property type="protein sequence ID" value="MBF4768137.1"/>
    <property type="molecule type" value="Genomic_DNA"/>
</dbReference>